<dbReference type="SUPFAM" id="SSF52317">
    <property type="entry name" value="Class I glutamine amidotransferase-like"/>
    <property type="match status" value="1"/>
</dbReference>
<dbReference type="InterPro" id="IPR002818">
    <property type="entry name" value="DJ-1/PfpI"/>
</dbReference>
<evidence type="ECO:0000313" key="6">
    <source>
        <dbReference type="Proteomes" id="UP000240739"/>
    </source>
</evidence>
<dbReference type="GO" id="GO:0019172">
    <property type="term" value="F:glyoxalase III activity"/>
    <property type="evidence" value="ECO:0007669"/>
    <property type="project" value="TreeGrafter"/>
</dbReference>
<comment type="similarity">
    <text evidence="3">Belongs to the peptidase C56 family. HSP31-like subfamily.</text>
</comment>
<name>A0A2T4UH90_9ACTN</name>
<dbReference type="AlphaFoldDB" id="A0A2T4UH90"/>
<comment type="caution">
    <text evidence="5">The sequence shown here is derived from an EMBL/GenBank/DDBJ whole genome shotgun (WGS) entry which is preliminary data.</text>
</comment>
<feature type="domain" description="DJ-1/PfpI" evidence="4">
    <location>
        <begin position="38"/>
        <end position="236"/>
    </location>
</feature>
<dbReference type="GO" id="GO:0005737">
    <property type="term" value="C:cytoplasm"/>
    <property type="evidence" value="ECO:0007669"/>
    <property type="project" value="TreeGrafter"/>
</dbReference>
<keyword evidence="5" id="KW-0808">Transferase</keyword>
<keyword evidence="2" id="KW-0456">Lyase</keyword>
<evidence type="ECO:0000259" key="4">
    <source>
        <dbReference type="Pfam" id="PF01965"/>
    </source>
</evidence>
<dbReference type="RefSeq" id="WP_107567003.1">
    <property type="nucleotide sequence ID" value="NZ_PYYB01000001.1"/>
</dbReference>
<proteinExistence type="inferred from homology"/>
<protein>
    <submittedName>
        <fullName evidence="5">Type 1 glutamine amidotransferase domain-containing protein</fullName>
    </submittedName>
</protein>
<keyword evidence="5" id="KW-0315">Glutamine amidotransferase</keyword>
<evidence type="ECO:0000313" key="5">
    <source>
        <dbReference type="EMBL" id="PTL58565.1"/>
    </source>
</evidence>
<evidence type="ECO:0000256" key="2">
    <source>
        <dbReference type="ARBA" id="ARBA00023239"/>
    </source>
</evidence>
<accession>A0A2T4UH90</accession>
<dbReference type="Proteomes" id="UP000240739">
    <property type="component" value="Unassembled WGS sequence"/>
</dbReference>
<reference evidence="5 6" key="1">
    <citation type="submission" date="2018-03" db="EMBL/GenBank/DDBJ databases">
        <title>Aquarubrobacter algicola gen. nov., sp. nov., a novel actinobacterium isolated from shallow eutrophic lake during the end of cyanobacterial harmful algal blooms.</title>
        <authorList>
            <person name="Chun S.J."/>
        </authorList>
    </citation>
    <scope>NUCLEOTIDE SEQUENCE [LARGE SCALE GENOMIC DNA]</scope>
    <source>
        <strain evidence="5 6">Seoho-28</strain>
    </source>
</reference>
<dbReference type="OrthoDB" id="9792284at2"/>
<gene>
    <name evidence="5" type="ORF">C7Y72_02270</name>
</gene>
<dbReference type="Pfam" id="PF01965">
    <property type="entry name" value="DJ-1_PfpI"/>
    <property type="match status" value="1"/>
</dbReference>
<dbReference type="GO" id="GO:0016740">
    <property type="term" value="F:transferase activity"/>
    <property type="evidence" value="ECO:0007669"/>
    <property type="project" value="UniProtKB-KW"/>
</dbReference>
<evidence type="ECO:0000256" key="3">
    <source>
        <dbReference type="ARBA" id="ARBA00038493"/>
    </source>
</evidence>
<organism evidence="5 6">
    <name type="scientific">Paraconexibacter algicola</name>
    <dbReference type="NCBI Taxonomy" id="2133960"/>
    <lineage>
        <taxon>Bacteria</taxon>
        <taxon>Bacillati</taxon>
        <taxon>Actinomycetota</taxon>
        <taxon>Thermoleophilia</taxon>
        <taxon>Solirubrobacterales</taxon>
        <taxon>Paraconexibacteraceae</taxon>
        <taxon>Paraconexibacter</taxon>
    </lineage>
</organism>
<keyword evidence="6" id="KW-1185">Reference proteome</keyword>
<dbReference type="Gene3D" id="3.40.50.880">
    <property type="match status" value="1"/>
</dbReference>
<dbReference type="PANTHER" id="PTHR48094:SF11">
    <property type="entry name" value="GLUTATHIONE-INDEPENDENT GLYOXALASE HSP31-RELATED"/>
    <property type="match status" value="1"/>
</dbReference>
<dbReference type="PANTHER" id="PTHR48094">
    <property type="entry name" value="PROTEIN/NUCLEIC ACID DEGLYCASE DJ-1-RELATED"/>
    <property type="match status" value="1"/>
</dbReference>
<dbReference type="GO" id="GO:0019243">
    <property type="term" value="P:methylglyoxal catabolic process to D-lactate via S-lactoyl-glutathione"/>
    <property type="evidence" value="ECO:0007669"/>
    <property type="project" value="TreeGrafter"/>
</dbReference>
<dbReference type="InterPro" id="IPR029062">
    <property type="entry name" value="Class_I_gatase-like"/>
</dbReference>
<evidence type="ECO:0000256" key="1">
    <source>
        <dbReference type="ARBA" id="ARBA00023016"/>
    </source>
</evidence>
<dbReference type="CDD" id="cd03141">
    <property type="entry name" value="GATase1_Hsp31_like"/>
    <property type="match status" value="1"/>
</dbReference>
<sequence length="248" mass="26504">MSASIDVLNPARPKRVLLVASNPAVSPVTGWPVGFWWAELVHPWWAFTERGYEVTIASPDGGPLTADSWSDPRDESGYSAHDLLSLGFISSPEHAALVQDTPALADVDLDAHDAIMLVGGQAPMVTFVDDERVHTALAAFHDSGRAAAAICHATCVLLKARSATGELLVAGRTWTGFANSEEDFADEYVGQRIQPFRIEDEGRALPGTNMIVASRFKSHAIRDGNLITGQQQYSGAAAAQLVIEALGV</sequence>
<keyword evidence="1" id="KW-0346">Stress response</keyword>
<dbReference type="EMBL" id="PYYB01000001">
    <property type="protein sequence ID" value="PTL58565.1"/>
    <property type="molecule type" value="Genomic_DNA"/>
</dbReference>
<dbReference type="InterPro" id="IPR050325">
    <property type="entry name" value="Prot/Nucl_acid_deglycase"/>
</dbReference>